<dbReference type="Proteomes" id="UP000199666">
    <property type="component" value="Unassembled WGS sequence"/>
</dbReference>
<dbReference type="InterPro" id="IPR002763">
    <property type="entry name" value="DUF72"/>
</dbReference>
<dbReference type="AlphaFoldDB" id="A0A1I2WID4"/>
<evidence type="ECO:0000313" key="2">
    <source>
        <dbReference type="Proteomes" id="UP000199666"/>
    </source>
</evidence>
<dbReference type="OrthoDB" id="9780310at2"/>
<name>A0A1I2WID4_9SPHI</name>
<dbReference type="RefSeq" id="WP_090993012.1">
    <property type="nucleotide sequence ID" value="NZ_FOPP01000004.1"/>
</dbReference>
<dbReference type="InterPro" id="IPR036520">
    <property type="entry name" value="UPF0759_sf"/>
</dbReference>
<proteinExistence type="predicted"/>
<keyword evidence="2" id="KW-1185">Reference proteome</keyword>
<organism evidence="1 2">
    <name type="scientific">Pedobacter insulae</name>
    <dbReference type="NCBI Taxonomy" id="414048"/>
    <lineage>
        <taxon>Bacteria</taxon>
        <taxon>Pseudomonadati</taxon>
        <taxon>Bacteroidota</taxon>
        <taxon>Sphingobacteriia</taxon>
        <taxon>Sphingobacteriales</taxon>
        <taxon>Sphingobacteriaceae</taxon>
        <taxon>Pedobacter</taxon>
    </lineage>
</organism>
<accession>A0A1I2WID4</accession>
<dbReference type="EMBL" id="FOPP01000004">
    <property type="protein sequence ID" value="SFH00479.1"/>
    <property type="molecule type" value="Genomic_DNA"/>
</dbReference>
<gene>
    <name evidence="1" type="ORF">SAMN04489864_10441</name>
</gene>
<dbReference type="PANTHER" id="PTHR30348">
    <property type="entry name" value="UNCHARACTERIZED PROTEIN YECE"/>
    <property type="match status" value="1"/>
</dbReference>
<dbReference type="Gene3D" id="3.20.20.410">
    <property type="entry name" value="Protein of unknown function UPF0759"/>
    <property type="match status" value="1"/>
</dbReference>
<dbReference type="STRING" id="414048.SAMN04489864_10441"/>
<protein>
    <submittedName>
        <fullName evidence="1">Uncharacterized conserved protein YecE, DUF72 family</fullName>
    </submittedName>
</protein>
<sequence>MDIQFNNYYSGTSGLLLPVPNKLYYPEEFKEKSRLCYYASLMDTIEINSSFYKMPMSSTVHRWAADVPEEFRFTFKLFREITHNKNLAFDPEVISRFFHVINNVEEKKGCLLVQFPPSIKIGDLSQLKFLMSLLRENDVQMEWKIALEFRHPSLYVDEIYELLEHYQFGMVIHDKSPANSPLRETHPDFVYLRFHGPGGNYRGSYSDDILYEYASYITAWLSEDKKVYVYFNNTMGEAHANLNLLRQIVRDTY</sequence>
<dbReference type="SUPFAM" id="SSF117396">
    <property type="entry name" value="TM1631-like"/>
    <property type="match status" value="1"/>
</dbReference>
<dbReference type="PANTHER" id="PTHR30348:SF4">
    <property type="entry name" value="DUF72 DOMAIN-CONTAINING PROTEIN"/>
    <property type="match status" value="1"/>
</dbReference>
<dbReference type="Pfam" id="PF01904">
    <property type="entry name" value="DUF72"/>
    <property type="match status" value="1"/>
</dbReference>
<reference evidence="1 2" key="1">
    <citation type="submission" date="2016-10" db="EMBL/GenBank/DDBJ databases">
        <authorList>
            <person name="de Groot N.N."/>
        </authorList>
    </citation>
    <scope>NUCLEOTIDE SEQUENCE [LARGE SCALE GENOMIC DNA]</scope>
    <source>
        <strain evidence="1 2">DSM 18684</strain>
    </source>
</reference>
<evidence type="ECO:0000313" key="1">
    <source>
        <dbReference type="EMBL" id="SFH00479.1"/>
    </source>
</evidence>